<dbReference type="GO" id="GO:0005524">
    <property type="term" value="F:ATP binding"/>
    <property type="evidence" value="ECO:0007669"/>
    <property type="project" value="UniProtKB-KW"/>
</dbReference>
<evidence type="ECO:0000313" key="6">
    <source>
        <dbReference type="EMBL" id="GAJ00613.1"/>
    </source>
</evidence>
<dbReference type="AlphaFoldDB" id="X1T5L1"/>
<comment type="similarity">
    <text evidence="1">Belongs to the folylpolyglutamate synthase family.</text>
</comment>
<proteinExistence type="inferred from homology"/>
<dbReference type="InterPro" id="IPR001645">
    <property type="entry name" value="Folylpolyglutamate_synth"/>
</dbReference>
<dbReference type="PANTHER" id="PTHR11136">
    <property type="entry name" value="FOLYLPOLYGLUTAMATE SYNTHASE-RELATED"/>
    <property type="match status" value="1"/>
</dbReference>
<keyword evidence="3" id="KW-0547">Nucleotide-binding</keyword>
<reference evidence="6" key="1">
    <citation type="journal article" date="2014" name="Front. Microbiol.">
        <title>High frequency of phylogenetically diverse reductive dehalogenase-homologous genes in deep subseafloor sedimentary metagenomes.</title>
        <authorList>
            <person name="Kawai M."/>
            <person name="Futagami T."/>
            <person name="Toyoda A."/>
            <person name="Takaki Y."/>
            <person name="Nishi S."/>
            <person name="Hori S."/>
            <person name="Arai W."/>
            <person name="Tsubouchi T."/>
            <person name="Morono Y."/>
            <person name="Uchiyama I."/>
            <person name="Ito T."/>
            <person name="Fujiyama A."/>
            <person name="Inagaki F."/>
            <person name="Takami H."/>
        </authorList>
    </citation>
    <scope>NUCLEOTIDE SEQUENCE</scope>
    <source>
        <strain evidence="6">Expedition CK06-06</strain>
    </source>
</reference>
<dbReference type="GO" id="GO:0008841">
    <property type="term" value="F:dihydrofolate synthase activity"/>
    <property type="evidence" value="ECO:0007669"/>
    <property type="project" value="TreeGrafter"/>
</dbReference>
<gene>
    <name evidence="6" type="ORF">S12H4_33728</name>
</gene>
<evidence type="ECO:0000256" key="1">
    <source>
        <dbReference type="ARBA" id="ARBA00008276"/>
    </source>
</evidence>
<dbReference type="Gene3D" id="3.40.1190.10">
    <property type="entry name" value="Mur-like, catalytic domain"/>
    <property type="match status" value="1"/>
</dbReference>
<evidence type="ECO:0008006" key="7">
    <source>
        <dbReference type="Google" id="ProtNLM"/>
    </source>
</evidence>
<dbReference type="SUPFAM" id="SSF53623">
    <property type="entry name" value="MurD-like peptide ligases, catalytic domain"/>
    <property type="match status" value="1"/>
</dbReference>
<dbReference type="GO" id="GO:0004326">
    <property type="term" value="F:tetrahydrofolylpolyglutamate synthase activity"/>
    <property type="evidence" value="ECO:0007669"/>
    <property type="project" value="InterPro"/>
</dbReference>
<evidence type="ECO:0000256" key="2">
    <source>
        <dbReference type="ARBA" id="ARBA00022598"/>
    </source>
</evidence>
<evidence type="ECO:0000256" key="3">
    <source>
        <dbReference type="ARBA" id="ARBA00022741"/>
    </source>
</evidence>
<keyword evidence="2" id="KW-0436">Ligase</keyword>
<comment type="caution">
    <text evidence="6">The sequence shown here is derived from an EMBL/GenBank/DDBJ whole genome shotgun (WGS) entry which is preliminary data.</text>
</comment>
<feature type="non-terminal residue" evidence="6">
    <location>
        <position position="175"/>
    </location>
</feature>
<dbReference type="PANTHER" id="PTHR11136:SF0">
    <property type="entry name" value="DIHYDROFOLATE SYNTHETASE-RELATED"/>
    <property type="match status" value="1"/>
</dbReference>
<evidence type="ECO:0000256" key="5">
    <source>
        <dbReference type="SAM" id="MobiDB-lite"/>
    </source>
</evidence>
<feature type="compositionally biased region" description="Basic residues" evidence="5">
    <location>
        <begin position="8"/>
        <end position="18"/>
    </location>
</feature>
<sequence>MIKPAKTTGKKRTKKSRSKLATVKSKKAFTSYKQAIRYLFERTDYEKEEHLGYNVTTFNLNRMKKLLSLLGNPHKKIHTAHIGGTKGKGSTATMLAKMLEANDYDVGLYTSPHVVHLHERIAVNSEMIKDREMLGLLNRVYAPVEKISKNTPLTFFEIMTALAFMHFMDMQVDIG</sequence>
<dbReference type="EMBL" id="BARW01019906">
    <property type="protein sequence ID" value="GAJ00613.1"/>
    <property type="molecule type" value="Genomic_DNA"/>
</dbReference>
<dbReference type="InterPro" id="IPR036565">
    <property type="entry name" value="Mur-like_cat_sf"/>
</dbReference>
<protein>
    <recommendedName>
        <fullName evidence="7">Mur ligase central domain-containing protein</fullName>
    </recommendedName>
</protein>
<evidence type="ECO:0000256" key="4">
    <source>
        <dbReference type="ARBA" id="ARBA00022840"/>
    </source>
</evidence>
<dbReference type="GO" id="GO:0005737">
    <property type="term" value="C:cytoplasm"/>
    <property type="evidence" value="ECO:0007669"/>
    <property type="project" value="TreeGrafter"/>
</dbReference>
<feature type="region of interest" description="Disordered" evidence="5">
    <location>
        <begin position="1"/>
        <end position="20"/>
    </location>
</feature>
<accession>X1T5L1</accession>
<organism evidence="6">
    <name type="scientific">marine sediment metagenome</name>
    <dbReference type="NCBI Taxonomy" id="412755"/>
    <lineage>
        <taxon>unclassified sequences</taxon>
        <taxon>metagenomes</taxon>
        <taxon>ecological metagenomes</taxon>
    </lineage>
</organism>
<keyword evidence="4" id="KW-0067">ATP-binding</keyword>
<name>X1T5L1_9ZZZZ</name>